<dbReference type="InterPro" id="IPR042097">
    <property type="entry name" value="Aminopeptidase_N-like_N_sf"/>
</dbReference>
<proteinExistence type="predicted"/>
<dbReference type="PANTHER" id="PTHR45726">
    <property type="entry name" value="LEUKOTRIENE A-4 HYDROLASE"/>
    <property type="match status" value="1"/>
</dbReference>
<keyword evidence="2" id="KW-0479">Metal-binding</keyword>
<feature type="binding site" evidence="2">
    <location>
        <position position="777"/>
    </location>
    <ligand>
        <name>Zn(2+)</name>
        <dbReference type="ChEBI" id="CHEBI:29105"/>
        <note>catalytic</note>
    </ligand>
</feature>
<dbReference type="AlphaFoldDB" id="A0A1H7JJ52"/>
<dbReference type="SUPFAM" id="SSF63737">
    <property type="entry name" value="Leukotriene A4 hydrolase N-terminal domain"/>
    <property type="match status" value="1"/>
</dbReference>
<dbReference type="InterPro" id="IPR027268">
    <property type="entry name" value="Peptidase_M4/M1_CTD_sf"/>
</dbReference>
<dbReference type="InterPro" id="IPR008969">
    <property type="entry name" value="CarboxyPept-like_regulatory"/>
</dbReference>
<feature type="domain" description="Peptidase M1 membrane alanine aminopeptidase" evidence="3">
    <location>
        <begin position="763"/>
        <end position="910"/>
    </location>
</feature>
<dbReference type="GO" id="GO:0008270">
    <property type="term" value="F:zinc ion binding"/>
    <property type="evidence" value="ECO:0007669"/>
    <property type="project" value="InterPro"/>
</dbReference>
<protein>
    <submittedName>
        <fullName evidence="4">CarboxypepD_reg-like domain-containing protein</fullName>
    </submittedName>
</protein>
<feature type="active site" description="Proton acceptor" evidence="1">
    <location>
        <position position="774"/>
    </location>
</feature>
<keyword evidence="2" id="KW-0862">Zinc</keyword>
<dbReference type="Pfam" id="PF01433">
    <property type="entry name" value="Peptidase_M1"/>
    <property type="match status" value="1"/>
</dbReference>
<dbReference type="InterPro" id="IPR014782">
    <property type="entry name" value="Peptidase_M1_dom"/>
</dbReference>
<feature type="active site" description="Proton donor" evidence="1">
    <location>
        <position position="850"/>
    </location>
</feature>
<dbReference type="CDD" id="cd09603">
    <property type="entry name" value="M1_APN_like"/>
    <property type="match status" value="1"/>
</dbReference>
<evidence type="ECO:0000259" key="3">
    <source>
        <dbReference type="Pfam" id="PF01433"/>
    </source>
</evidence>
<accession>A0A1H7JJ52</accession>
<dbReference type="Pfam" id="PF13715">
    <property type="entry name" value="CarbopepD_reg_2"/>
    <property type="match status" value="1"/>
</dbReference>
<dbReference type="Gene3D" id="2.60.40.1730">
    <property type="entry name" value="tricorn interacting facor f3 domain"/>
    <property type="match status" value="1"/>
</dbReference>
<evidence type="ECO:0000256" key="1">
    <source>
        <dbReference type="PIRSR" id="PIRSR634015-1"/>
    </source>
</evidence>
<dbReference type="PANTHER" id="PTHR45726:SF3">
    <property type="entry name" value="LEUKOTRIENE A-4 HYDROLASE"/>
    <property type="match status" value="1"/>
</dbReference>
<dbReference type="STRING" id="407022.SAMN05661044_01035"/>
<dbReference type="Proteomes" id="UP000199421">
    <property type="component" value="Unassembled WGS sequence"/>
</dbReference>
<dbReference type="SUPFAM" id="SSF55486">
    <property type="entry name" value="Metalloproteases ('zincins'), catalytic domain"/>
    <property type="match status" value="1"/>
</dbReference>
<dbReference type="SUPFAM" id="SSF49464">
    <property type="entry name" value="Carboxypeptidase regulatory domain-like"/>
    <property type="match status" value="1"/>
</dbReference>
<evidence type="ECO:0000313" key="5">
    <source>
        <dbReference type="Proteomes" id="UP000199421"/>
    </source>
</evidence>
<name>A0A1H7JJ52_OLID1</name>
<dbReference type="EMBL" id="FOAF01000001">
    <property type="protein sequence ID" value="SEK74623.1"/>
    <property type="molecule type" value="Genomic_DNA"/>
</dbReference>
<evidence type="ECO:0000256" key="2">
    <source>
        <dbReference type="PIRSR" id="PIRSR634015-3"/>
    </source>
</evidence>
<keyword evidence="5" id="KW-1185">Reference proteome</keyword>
<organism evidence="4 5">
    <name type="scientific">Olivibacter domesticus</name>
    <name type="common">Pseudosphingobacterium domesticum</name>
    <dbReference type="NCBI Taxonomy" id="407022"/>
    <lineage>
        <taxon>Bacteria</taxon>
        <taxon>Pseudomonadati</taxon>
        <taxon>Bacteroidota</taxon>
        <taxon>Sphingobacteriia</taxon>
        <taxon>Sphingobacteriales</taxon>
        <taxon>Sphingobacteriaceae</taxon>
        <taxon>Olivibacter</taxon>
    </lineage>
</organism>
<gene>
    <name evidence="4" type="ORF">SAMN05661044_01035</name>
</gene>
<dbReference type="Gene3D" id="1.10.390.10">
    <property type="entry name" value="Neutral Protease Domain 2"/>
    <property type="match status" value="1"/>
</dbReference>
<sequence>MLQKNLMKLLFTYCLITLLLCWSNPIISQEQDVAFTGNIHVSGSVQPIANASIQLKKGKIGTSSNADGRFILNVPSQFLPDSLVVSCVGFETLVVPLTASNKERMQLTLHPIVVKLGEVMVNKRDGLAIMKEVIARIPQNYDTTNIRLTASYREYIRLKDDTINYNESLLDIYKTFHTTKTNQNQIKILKGQKLPSDDHGDPRFYNWIKNITNTAYSSLSEDVQPYTEAPRSFMNANNFRYYNFDYVETIQKDTSNLMVISFSPKRSSKRALIEGKLYIEEATLAIVMCEWRLTPAGVRYINRHGKGGIGYTIMSAVLRASMDFRGIKTVINYKKHGDKWYLSAINRYWDVLIDSRKRNMKAIPWKGHFSMLVTDINTKDVKPFTNGVISPASSLNNEIRRTANRASWEDATILSQKVFDTLKNTETNSAKHDDHKPDSDIIHISNRANGFTYADTLRGMLSAPRTCYDVTFYHLDVDVDLASRAIKGNNKIKFKVVTPFKRMQVDLYANMPIDKILFKEQSLPYERVHNAVFIDFPEVQQEGTLQELSIFYKGTPQVPDLKLPMYGGFLWDKDALGNPWVQMVCQGSGASLLWDKDALGNPWVQMVCQGSGASLWWPNKDHQSDEPDSMRIWITVPQEYTEISNGVLAHKTPLANQKMRFEWKITYPINNYNVSFCIGKYAHFDDHYIDNNNDTLKLNYYVMPYHLQLGKQLFQQVKPMLKIYEKYFGKYPFPRDGFTLLESPYPMEHQSGVCIGKAIVDSSSLIIPRVMWHEVAHEWWGNAVTSKDIADMWIHEAFATYAESLMVEESYGKAAAIEYINNQRNEVLNHEPVIGVYDVNHIHYNIEDMYTKGSLLLHTFRSVLNDDERWFSLLKNIQAHFRYQTITSDELIDYICRQTGRNYRPIFDQYLRYTGIPTLQYSLLENNNNLTVRYRWQADHPNFDMPIKISVAENQFDTIYPSSEWKTVTLKNMNEDNFEVDEEGFYIKSAQIE</sequence>
<evidence type="ECO:0000313" key="4">
    <source>
        <dbReference type="EMBL" id="SEK74623.1"/>
    </source>
</evidence>
<dbReference type="GO" id="GO:0008237">
    <property type="term" value="F:metallopeptidase activity"/>
    <property type="evidence" value="ECO:0007669"/>
    <property type="project" value="InterPro"/>
</dbReference>
<dbReference type="InterPro" id="IPR034015">
    <property type="entry name" value="M1_LTA4H"/>
</dbReference>
<reference evidence="5" key="1">
    <citation type="submission" date="2016-10" db="EMBL/GenBank/DDBJ databases">
        <authorList>
            <person name="Varghese N."/>
            <person name="Submissions S."/>
        </authorList>
    </citation>
    <scope>NUCLEOTIDE SEQUENCE [LARGE SCALE GENOMIC DNA]</scope>
    <source>
        <strain evidence="5">DSM 18733</strain>
    </source>
</reference>
<comment type="cofactor">
    <cofactor evidence="2">
        <name>Zn(2+)</name>
        <dbReference type="ChEBI" id="CHEBI:29105"/>
    </cofactor>
    <text evidence="2">Binds 1 zinc ion per subunit.</text>
</comment>
<feature type="binding site" evidence="2">
    <location>
        <position position="796"/>
    </location>
    <ligand>
        <name>Zn(2+)</name>
        <dbReference type="ChEBI" id="CHEBI:29105"/>
        <note>catalytic</note>
    </ligand>
</feature>
<feature type="binding site" evidence="2">
    <location>
        <position position="773"/>
    </location>
    <ligand>
        <name>Zn(2+)</name>
        <dbReference type="ChEBI" id="CHEBI:29105"/>
        <note>catalytic</note>
    </ligand>
</feature>